<proteinExistence type="predicted"/>
<dbReference type="STRING" id="1918946.VPAL9027_03002"/>
<evidence type="ECO:0000313" key="3">
    <source>
        <dbReference type="Proteomes" id="UP000189475"/>
    </source>
</evidence>
<dbReference type="RefSeq" id="WP_077315383.1">
    <property type="nucleotide sequence ID" value="NZ_AP024887.1"/>
</dbReference>
<dbReference type="Proteomes" id="UP000189475">
    <property type="component" value="Unassembled WGS sequence"/>
</dbReference>
<gene>
    <name evidence="2" type="ORF">VPAL9027_03002</name>
</gene>
<dbReference type="EMBL" id="FUFT01000008">
    <property type="protein sequence ID" value="SJL84989.1"/>
    <property type="molecule type" value="Genomic_DNA"/>
</dbReference>
<evidence type="ECO:0000313" key="2">
    <source>
        <dbReference type="EMBL" id="SJL84989.1"/>
    </source>
</evidence>
<sequence>MLMKKLDAPNDMQIGTRFATKKHGYAVVVEYYNTYTVIIAFENTGNIRSTTAAKLRCGQVLDRSVPSQSTLVGKIFISEKYGPLTVVQVDSDNIVVLHNSAGEEIRMIRASVEKLRETSTPDTDPQEALQAPTSLSALTKRSKKTKDVNSLLKKMLADYGK</sequence>
<feature type="region of interest" description="Disordered" evidence="1">
    <location>
        <begin position="117"/>
        <end position="143"/>
    </location>
</feature>
<organism evidence="2 3">
    <name type="scientific">Vibrio palustris</name>
    <dbReference type="NCBI Taxonomy" id="1918946"/>
    <lineage>
        <taxon>Bacteria</taxon>
        <taxon>Pseudomonadati</taxon>
        <taxon>Pseudomonadota</taxon>
        <taxon>Gammaproteobacteria</taxon>
        <taxon>Vibrionales</taxon>
        <taxon>Vibrionaceae</taxon>
        <taxon>Vibrio</taxon>
    </lineage>
</organism>
<protein>
    <submittedName>
        <fullName evidence="2">Uncharacterized protein</fullName>
    </submittedName>
</protein>
<keyword evidence="3" id="KW-1185">Reference proteome</keyword>
<name>A0A1R4B7U6_9VIBR</name>
<dbReference type="AlphaFoldDB" id="A0A1R4B7U6"/>
<evidence type="ECO:0000256" key="1">
    <source>
        <dbReference type="SAM" id="MobiDB-lite"/>
    </source>
</evidence>
<dbReference type="OrthoDB" id="6399410at2"/>
<accession>A0A1R4B7U6</accession>
<reference evidence="2 3" key="1">
    <citation type="submission" date="2017-02" db="EMBL/GenBank/DDBJ databases">
        <authorList>
            <person name="Peterson S.W."/>
        </authorList>
    </citation>
    <scope>NUCLEOTIDE SEQUENCE [LARGE SCALE GENOMIC DNA]</scope>
    <source>
        <strain evidence="2 3">CECT 9027</strain>
    </source>
</reference>